<dbReference type="Gene3D" id="3.40.630.10">
    <property type="entry name" value="Zn peptidases"/>
    <property type="match status" value="1"/>
</dbReference>
<dbReference type="Proteomes" id="UP000824128">
    <property type="component" value="Unassembled WGS sequence"/>
</dbReference>
<dbReference type="Pfam" id="PF01546">
    <property type="entry name" value="Peptidase_M20"/>
    <property type="match status" value="1"/>
</dbReference>
<evidence type="ECO:0000256" key="1">
    <source>
        <dbReference type="ARBA" id="ARBA00001947"/>
    </source>
</evidence>
<dbReference type="Gene3D" id="3.30.70.360">
    <property type="match status" value="1"/>
</dbReference>
<dbReference type="PANTHER" id="PTHR42994">
    <property type="entry name" value="PEPTIDASE T"/>
    <property type="match status" value="1"/>
</dbReference>
<reference evidence="2" key="2">
    <citation type="journal article" date="2021" name="PeerJ">
        <title>Extensive microbial diversity within the chicken gut microbiome revealed by metagenomics and culture.</title>
        <authorList>
            <person name="Gilroy R."/>
            <person name="Ravi A."/>
            <person name="Getino M."/>
            <person name="Pursley I."/>
            <person name="Horton D.L."/>
            <person name="Alikhan N.F."/>
            <person name="Baker D."/>
            <person name="Gharbi K."/>
            <person name="Hall N."/>
            <person name="Watson M."/>
            <person name="Adriaenssens E.M."/>
            <person name="Foster-Nyarko E."/>
            <person name="Jarju S."/>
            <person name="Secka A."/>
            <person name="Antonio M."/>
            <person name="Oren A."/>
            <person name="Chaudhuri R.R."/>
            <person name="La Ragione R."/>
            <person name="Hildebrand F."/>
            <person name="Pallen M.J."/>
        </authorList>
    </citation>
    <scope>NUCLEOTIDE SEQUENCE</scope>
    <source>
        <strain evidence="2">ChiGjej2B2-16831</strain>
    </source>
</reference>
<dbReference type="PANTHER" id="PTHR42994:SF2">
    <property type="entry name" value="PEPTIDASE"/>
    <property type="match status" value="1"/>
</dbReference>
<dbReference type="GO" id="GO:0016787">
    <property type="term" value="F:hydrolase activity"/>
    <property type="evidence" value="ECO:0007669"/>
    <property type="project" value="InterPro"/>
</dbReference>
<name>A0A9D1STR1_9FIRM</name>
<reference evidence="2" key="1">
    <citation type="submission" date="2020-10" db="EMBL/GenBank/DDBJ databases">
        <authorList>
            <person name="Gilroy R."/>
        </authorList>
    </citation>
    <scope>NUCLEOTIDE SEQUENCE</scope>
    <source>
        <strain evidence="2">ChiGjej2B2-16831</strain>
    </source>
</reference>
<feature type="non-terminal residue" evidence="2">
    <location>
        <position position="178"/>
    </location>
</feature>
<accession>A0A9D1STR1</accession>
<dbReference type="SUPFAM" id="SSF53187">
    <property type="entry name" value="Zn-dependent exopeptidases"/>
    <property type="match status" value="1"/>
</dbReference>
<comment type="cofactor">
    <cofactor evidence="1">
        <name>Zn(2+)</name>
        <dbReference type="ChEBI" id="CHEBI:29105"/>
    </cofactor>
</comment>
<comment type="caution">
    <text evidence="2">The sequence shown here is derived from an EMBL/GenBank/DDBJ whole genome shotgun (WGS) entry which is preliminary data.</text>
</comment>
<evidence type="ECO:0000313" key="2">
    <source>
        <dbReference type="EMBL" id="HIU94512.1"/>
    </source>
</evidence>
<dbReference type="InterPro" id="IPR002933">
    <property type="entry name" value="Peptidase_M20"/>
</dbReference>
<evidence type="ECO:0000313" key="3">
    <source>
        <dbReference type="Proteomes" id="UP000824128"/>
    </source>
</evidence>
<dbReference type="AlphaFoldDB" id="A0A9D1STR1"/>
<proteinExistence type="predicted"/>
<sequence>MDEARLFDTFEQLLAISAPSGQEEPVRHLLEERLSALGFACRRDARGNLLGARPGAGAPALLCAHMDTVPLAAGARVVSDAQGYRSDGSTALGADDRAGIAVILEALASQSARSAEVLFTVEEERALAGSRAADLGGFAARQALIPDSSLDVGALVLQTPTKARLSVEVLGRAAHAAL</sequence>
<protein>
    <submittedName>
        <fullName evidence="2">M20/M25/M40 family metallo-hydrolase</fullName>
    </submittedName>
</protein>
<organism evidence="2 3">
    <name type="scientific">Candidatus Aphodomorpha intestinavium</name>
    <dbReference type="NCBI Taxonomy" id="2840672"/>
    <lineage>
        <taxon>Bacteria</taxon>
        <taxon>Bacillati</taxon>
        <taxon>Bacillota</taxon>
        <taxon>Clostridia</taxon>
        <taxon>Eubacteriales</taxon>
        <taxon>Candidatus Aphodomorpha</taxon>
    </lineage>
</organism>
<gene>
    <name evidence="2" type="ORF">IAD24_05060</name>
</gene>
<dbReference type="EMBL" id="DVNZ01000161">
    <property type="protein sequence ID" value="HIU94512.1"/>
    <property type="molecule type" value="Genomic_DNA"/>
</dbReference>